<dbReference type="Proteomes" id="UP001058860">
    <property type="component" value="Chromosome"/>
</dbReference>
<feature type="signal peptide" evidence="1">
    <location>
        <begin position="1"/>
        <end position="28"/>
    </location>
</feature>
<evidence type="ECO:0000313" key="3">
    <source>
        <dbReference type="Proteomes" id="UP001058860"/>
    </source>
</evidence>
<name>A0ABY5PFS1_9ACTN</name>
<proteinExistence type="predicted"/>
<organism evidence="2 3">
    <name type="scientific">Svornostia abyssi</name>
    <dbReference type="NCBI Taxonomy" id="2898438"/>
    <lineage>
        <taxon>Bacteria</taxon>
        <taxon>Bacillati</taxon>
        <taxon>Actinomycetota</taxon>
        <taxon>Thermoleophilia</taxon>
        <taxon>Solirubrobacterales</taxon>
        <taxon>Baekduiaceae</taxon>
        <taxon>Svornostia</taxon>
    </lineage>
</organism>
<evidence type="ECO:0000313" key="2">
    <source>
        <dbReference type="EMBL" id="UUY03355.1"/>
    </source>
</evidence>
<sequence>MRSITRRFPGLLLATGALVLSLGGTASALPGTNSVDRNDIRSAAVNSSDLRNGQVKTPDLAFGSVSADKIGDGQVNSLKLLDNSVTGADVQNETLESQDIKNETIQSEDVKDNSLTGADIQEGTLQGIMPAQTRYVFNETAQLSGAAGGTPATISANCPTGERAIGGGGAWLIPTLNGGNDPTALDRAFLSASMPVPAQPGTAAATGWQVAGRNVTGTNRILRVYAICVPNAIPAS</sequence>
<feature type="chain" id="PRO_5047233646" evidence="1">
    <location>
        <begin position="29"/>
        <end position="236"/>
    </location>
</feature>
<accession>A0ABY5PFS1</accession>
<evidence type="ECO:0000256" key="1">
    <source>
        <dbReference type="SAM" id="SignalP"/>
    </source>
</evidence>
<reference evidence="3" key="1">
    <citation type="submission" date="2021-11" db="EMBL/GenBank/DDBJ databases">
        <title>Cultivation dependent microbiological survey of springs from the worlds oldest radium mine currently devoted to the extraction of radon-saturated water.</title>
        <authorList>
            <person name="Kapinusova G."/>
            <person name="Smrhova T."/>
            <person name="Strejcek M."/>
            <person name="Suman J."/>
            <person name="Jani K."/>
            <person name="Pajer P."/>
            <person name="Uhlik O."/>
        </authorList>
    </citation>
    <scope>NUCLEOTIDE SEQUENCE [LARGE SCALE GENOMIC DNA]</scope>
    <source>
        <strain evidence="3">J379</strain>
    </source>
</reference>
<gene>
    <name evidence="2" type="ORF">LRS13_22220</name>
</gene>
<dbReference type="EMBL" id="CP088295">
    <property type="protein sequence ID" value="UUY03355.1"/>
    <property type="molecule type" value="Genomic_DNA"/>
</dbReference>
<keyword evidence="3" id="KW-1185">Reference proteome</keyword>
<protein>
    <submittedName>
        <fullName evidence="2">Uncharacterized protein</fullName>
    </submittedName>
</protein>
<dbReference type="RefSeq" id="WP_353863863.1">
    <property type="nucleotide sequence ID" value="NZ_CP088295.1"/>
</dbReference>
<keyword evidence="1" id="KW-0732">Signal</keyword>